<reference evidence="2 3" key="1">
    <citation type="submission" date="2019-12" db="EMBL/GenBank/DDBJ databases">
        <title>Complete Genome Sequence of a Quorum-Sensing Bacterium,Rhodobacteraceae bacterium C31, Isolated from a marine microalgae symbiotic bacteria.</title>
        <authorList>
            <person name="Zhang Y."/>
        </authorList>
    </citation>
    <scope>NUCLEOTIDE SEQUENCE [LARGE SCALE GENOMIC DNA]</scope>
    <source>
        <strain evidence="2 3">C31</strain>
    </source>
</reference>
<organism evidence="2 3">
    <name type="scientific">Ponticoccus alexandrii</name>
    <dbReference type="NCBI Taxonomy" id="1943633"/>
    <lineage>
        <taxon>Bacteria</taxon>
        <taxon>Pseudomonadati</taxon>
        <taxon>Pseudomonadota</taxon>
        <taxon>Alphaproteobacteria</taxon>
        <taxon>Rhodobacterales</taxon>
        <taxon>Roseobacteraceae</taxon>
        <taxon>Ponticoccus</taxon>
    </lineage>
</organism>
<dbReference type="EMBL" id="CP047166">
    <property type="protein sequence ID" value="QRF66653.1"/>
    <property type="molecule type" value="Genomic_DNA"/>
</dbReference>
<feature type="domain" description="Methyltransferase FkbM" evidence="1">
    <location>
        <begin position="57"/>
        <end position="203"/>
    </location>
</feature>
<accession>A0ABX7FAC0</accession>
<keyword evidence="3" id="KW-1185">Reference proteome</keyword>
<gene>
    <name evidence="2" type="ORF">GQA70_10235</name>
</gene>
<sequence>MAQSVSPGTRAYYALMSNLPGRRGLRYLRKLSRSRHDEVQAAFEAALEAARGKTCIDLGANVGVFSQRMAQVAAKVYAFEPDPWTAAQLRETLRDCNNIEVIEAAAGIAPGRMPLYRSEKFDSDPRKGSLSSTLLAAKSNVSDTPVAEVEVRDFPAFLRDLDSDIALLKIDIEGGEVALLEALLDDPVAQRIDFIFVETHETKLPPDLVARSRALRKRVSRMARPRVDMDWV</sequence>
<evidence type="ECO:0000313" key="3">
    <source>
        <dbReference type="Proteomes" id="UP000596387"/>
    </source>
</evidence>
<dbReference type="PANTHER" id="PTHR34203:SF15">
    <property type="entry name" value="SLL1173 PROTEIN"/>
    <property type="match status" value="1"/>
</dbReference>
<dbReference type="RefSeq" id="WP_023850568.1">
    <property type="nucleotide sequence ID" value="NZ_CP047166.1"/>
</dbReference>
<evidence type="ECO:0000259" key="1">
    <source>
        <dbReference type="Pfam" id="PF05050"/>
    </source>
</evidence>
<dbReference type="InterPro" id="IPR006342">
    <property type="entry name" value="FkbM_mtfrase"/>
</dbReference>
<evidence type="ECO:0000313" key="2">
    <source>
        <dbReference type="EMBL" id="QRF66653.1"/>
    </source>
</evidence>
<name>A0ABX7FAC0_9RHOB</name>
<dbReference type="Proteomes" id="UP000596387">
    <property type="component" value="Chromosome"/>
</dbReference>
<keyword evidence="2" id="KW-0489">Methyltransferase</keyword>
<dbReference type="Pfam" id="PF05050">
    <property type="entry name" value="Methyltransf_21"/>
    <property type="match status" value="1"/>
</dbReference>
<dbReference type="GO" id="GO:0008168">
    <property type="term" value="F:methyltransferase activity"/>
    <property type="evidence" value="ECO:0007669"/>
    <property type="project" value="UniProtKB-KW"/>
</dbReference>
<dbReference type="GO" id="GO:0032259">
    <property type="term" value="P:methylation"/>
    <property type="evidence" value="ECO:0007669"/>
    <property type="project" value="UniProtKB-KW"/>
</dbReference>
<dbReference type="NCBIfam" id="TIGR01444">
    <property type="entry name" value="fkbM_fam"/>
    <property type="match status" value="1"/>
</dbReference>
<dbReference type="SUPFAM" id="SSF53335">
    <property type="entry name" value="S-adenosyl-L-methionine-dependent methyltransferases"/>
    <property type="match status" value="1"/>
</dbReference>
<dbReference type="InterPro" id="IPR052514">
    <property type="entry name" value="SAM-dependent_MTase"/>
</dbReference>
<dbReference type="PANTHER" id="PTHR34203">
    <property type="entry name" value="METHYLTRANSFERASE, FKBM FAMILY PROTEIN"/>
    <property type="match status" value="1"/>
</dbReference>
<proteinExistence type="predicted"/>
<keyword evidence="2" id="KW-0808">Transferase</keyword>
<dbReference type="Gene3D" id="3.40.50.150">
    <property type="entry name" value="Vaccinia Virus protein VP39"/>
    <property type="match status" value="1"/>
</dbReference>
<dbReference type="InterPro" id="IPR029063">
    <property type="entry name" value="SAM-dependent_MTases_sf"/>
</dbReference>
<protein>
    <submittedName>
        <fullName evidence="2">FkbM family methyltransferase</fullName>
    </submittedName>
</protein>